<feature type="compositionally biased region" description="Polar residues" evidence="1">
    <location>
        <begin position="29"/>
        <end position="38"/>
    </location>
</feature>
<evidence type="ECO:0000313" key="2">
    <source>
        <dbReference type="EMBL" id="RMS48893.1"/>
    </source>
</evidence>
<dbReference type="EMBL" id="RBSQ01001031">
    <property type="protein sequence ID" value="RMS48893.1"/>
    <property type="molecule type" value="Genomic_DNA"/>
</dbReference>
<proteinExistence type="predicted"/>
<evidence type="ECO:0000313" key="3">
    <source>
        <dbReference type="Proteomes" id="UP000270834"/>
    </source>
</evidence>
<comment type="caution">
    <text evidence="2">The sequence shown here is derived from an EMBL/GenBank/DDBJ whole genome shotgun (WGS) entry which is preliminary data.</text>
</comment>
<feature type="compositionally biased region" description="Polar residues" evidence="1">
    <location>
        <begin position="50"/>
        <end position="59"/>
    </location>
</feature>
<name>A0A3M5DI56_PSEAI</name>
<reference evidence="2 3" key="1">
    <citation type="submission" date="2018-08" db="EMBL/GenBank/DDBJ databases">
        <title>Recombination of ecologically and evolutionarily significant loci maintains genetic cohesion in the Pseudomonas syringae species complex.</title>
        <authorList>
            <person name="Dillon M."/>
            <person name="Thakur S."/>
            <person name="Almeida R.N.D."/>
            <person name="Weir B.S."/>
            <person name="Guttman D.S."/>
        </authorList>
    </citation>
    <scope>NUCLEOTIDE SEQUENCE [LARGE SCALE GENOMIC DNA]</scope>
    <source>
        <strain evidence="2 3">ICMP 7846</strain>
    </source>
</reference>
<dbReference type="AlphaFoldDB" id="A0A3M5DI56"/>
<evidence type="ECO:0000256" key="1">
    <source>
        <dbReference type="SAM" id="MobiDB-lite"/>
    </source>
</evidence>
<feature type="region of interest" description="Disordered" evidence="1">
    <location>
        <begin position="1"/>
        <end position="172"/>
    </location>
</feature>
<feature type="compositionally biased region" description="Polar residues" evidence="1">
    <location>
        <begin position="136"/>
        <end position="145"/>
    </location>
</feature>
<protein>
    <submittedName>
        <fullName evidence="2">Uncharacterized protein</fullName>
    </submittedName>
</protein>
<sequence length="246" mass="26351">MAKPASTSPRRTKPALVKVPRVACGADSRASSANSTGDHMSGFFAGAKPSRNQASTRASSCGRHSRASPSSRVRPTLPPANARRWKPGCTARYWPSRASLQGASSGHSARARRRSAAARGNFSTLTNSRRAPAGATRSNSCQAQRKFSPVPKPVSPIHSTSPSPSAAKRSARRLVARNTWRVSLSPECREKYTSPKARDSGWPFSSQSSWACWKSDMAEPEKADGAFYGALPASGEALRELEVLEI</sequence>
<gene>
    <name evidence="2" type="ORF">ALP65_00306</name>
</gene>
<dbReference type="Proteomes" id="UP000270834">
    <property type="component" value="Unassembled WGS sequence"/>
</dbReference>
<feature type="compositionally biased region" description="Low complexity" evidence="1">
    <location>
        <begin position="159"/>
        <end position="168"/>
    </location>
</feature>
<accession>A0A3M5DI56</accession>
<organism evidence="2 3">
    <name type="scientific">Pseudomonas aeruginosa</name>
    <dbReference type="NCBI Taxonomy" id="287"/>
    <lineage>
        <taxon>Bacteria</taxon>
        <taxon>Pseudomonadati</taxon>
        <taxon>Pseudomonadota</taxon>
        <taxon>Gammaproteobacteria</taxon>
        <taxon>Pseudomonadales</taxon>
        <taxon>Pseudomonadaceae</taxon>
        <taxon>Pseudomonas</taxon>
    </lineage>
</organism>